<dbReference type="EMBL" id="JAHWGI010001416">
    <property type="protein sequence ID" value="KAK3931050.1"/>
    <property type="molecule type" value="Genomic_DNA"/>
</dbReference>
<dbReference type="AlphaFoldDB" id="A0AAE1I2A5"/>
<organism evidence="2 3">
    <name type="scientific">Frankliniella fusca</name>
    <dbReference type="NCBI Taxonomy" id="407009"/>
    <lineage>
        <taxon>Eukaryota</taxon>
        <taxon>Metazoa</taxon>
        <taxon>Ecdysozoa</taxon>
        <taxon>Arthropoda</taxon>
        <taxon>Hexapoda</taxon>
        <taxon>Insecta</taxon>
        <taxon>Pterygota</taxon>
        <taxon>Neoptera</taxon>
        <taxon>Paraneoptera</taxon>
        <taxon>Thysanoptera</taxon>
        <taxon>Terebrantia</taxon>
        <taxon>Thripoidea</taxon>
        <taxon>Thripidae</taxon>
        <taxon>Frankliniella</taxon>
    </lineage>
</organism>
<accession>A0AAE1I2A5</accession>
<dbReference type="Proteomes" id="UP001219518">
    <property type="component" value="Unassembled WGS sequence"/>
</dbReference>
<reference evidence="2" key="1">
    <citation type="submission" date="2021-07" db="EMBL/GenBank/DDBJ databases">
        <authorList>
            <person name="Catto M.A."/>
            <person name="Jacobson A."/>
            <person name="Kennedy G."/>
            <person name="Labadie P."/>
            <person name="Hunt B.G."/>
            <person name="Srinivasan R."/>
        </authorList>
    </citation>
    <scope>NUCLEOTIDE SEQUENCE</scope>
    <source>
        <strain evidence="2">PL_HMW_Pooled</strain>
        <tissue evidence="2">Head</tissue>
    </source>
</reference>
<feature type="region of interest" description="Disordered" evidence="1">
    <location>
        <begin position="1"/>
        <end position="38"/>
    </location>
</feature>
<evidence type="ECO:0000313" key="3">
    <source>
        <dbReference type="Proteomes" id="UP001219518"/>
    </source>
</evidence>
<proteinExistence type="predicted"/>
<name>A0AAE1I2A5_9NEOP</name>
<sequence length="154" mass="17406">MLPAKRAKKSTVKQLILSSSESGSEDDPPPCKDSCSEWEEEGDVCPIDRTNFPPLKEAPKEGNYILVEFVDKKSKVYYIGKVLKEEDDEGDFEVTYLRRSLKVKDKFCLPNVADLKSVHRSDVKLVLPSPTCSGTKRQQNLLHFDCDLSLINVK</sequence>
<feature type="compositionally biased region" description="Basic residues" evidence="1">
    <location>
        <begin position="1"/>
        <end position="11"/>
    </location>
</feature>
<comment type="caution">
    <text evidence="2">The sequence shown here is derived from an EMBL/GenBank/DDBJ whole genome shotgun (WGS) entry which is preliminary data.</text>
</comment>
<reference evidence="2" key="2">
    <citation type="journal article" date="2023" name="BMC Genomics">
        <title>Pest status, molecular evolution, and epigenetic factors derived from the genome assembly of Frankliniella fusca, a thysanopteran phytovirus vector.</title>
        <authorList>
            <person name="Catto M.A."/>
            <person name="Labadie P.E."/>
            <person name="Jacobson A.L."/>
            <person name="Kennedy G.G."/>
            <person name="Srinivasan R."/>
            <person name="Hunt B.G."/>
        </authorList>
    </citation>
    <scope>NUCLEOTIDE SEQUENCE</scope>
    <source>
        <strain evidence="2">PL_HMW_Pooled</strain>
    </source>
</reference>
<protein>
    <submittedName>
        <fullName evidence="2">Thiosulfate-binding protein</fullName>
    </submittedName>
</protein>
<gene>
    <name evidence="2" type="ORF">KUF71_024962</name>
</gene>
<keyword evidence="3" id="KW-1185">Reference proteome</keyword>
<evidence type="ECO:0000313" key="2">
    <source>
        <dbReference type="EMBL" id="KAK3931050.1"/>
    </source>
</evidence>
<evidence type="ECO:0000256" key="1">
    <source>
        <dbReference type="SAM" id="MobiDB-lite"/>
    </source>
</evidence>